<feature type="binding site" evidence="7">
    <location>
        <position position="229"/>
    </location>
    <ligand>
        <name>L-aspartate</name>
        <dbReference type="ChEBI" id="CHEBI:29991"/>
    </ligand>
</feature>
<feature type="binding site" evidence="7">
    <location>
        <position position="142"/>
    </location>
    <ligand>
        <name>carbamoyl phosphate</name>
        <dbReference type="ChEBI" id="CHEBI:58228"/>
    </ligand>
</feature>
<dbReference type="AlphaFoldDB" id="A0A6P1ZN74"/>
<dbReference type="RefSeq" id="WP_144234129.1">
    <property type="nucleotide sequence ID" value="NZ_QMIF01000002.1"/>
</dbReference>
<dbReference type="GO" id="GO:0006207">
    <property type="term" value="P:'de novo' pyrimidine nucleobase biosynthetic process"/>
    <property type="evidence" value="ECO:0007669"/>
    <property type="project" value="InterPro"/>
</dbReference>
<evidence type="ECO:0000256" key="6">
    <source>
        <dbReference type="ARBA" id="ARBA00048859"/>
    </source>
</evidence>
<dbReference type="FunFam" id="3.40.50.1370:FF:000007">
    <property type="entry name" value="Aspartate carbamoyltransferase"/>
    <property type="match status" value="1"/>
</dbReference>
<feature type="binding site" evidence="7">
    <location>
        <position position="64"/>
    </location>
    <ligand>
        <name>carbamoyl phosphate</name>
        <dbReference type="ChEBI" id="CHEBI:58228"/>
    </ligand>
</feature>
<dbReference type="UniPathway" id="UPA00070">
    <property type="reaction ID" value="UER00116"/>
</dbReference>
<accession>A0A6P1ZN74</accession>
<keyword evidence="4 7" id="KW-0665">Pyrimidine biosynthesis</keyword>
<evidence type="ECO:0000256" key="3">
    <source>
        <dbReference type="ARBA" id="ARBA00022679"/>
    </source>
</evidence>
<dbReference type="InterPro" id="IPR006131">
    <property type="entry name" value="Asp_carbamoyltransf_Asp/Orn-bd"/>
</dbReference>
<evidence type="ECO:0000256" key="4">
    <source>
        <dbReference type="ARBA" id="ARBA00022975"/>
    </source>
</evidence>
<dbReference type="Proteomes" id="UP000434052">
    <property type="component" value="Unassembled WGS sequence"/>
</dbReference>
<gene>
    <name evidence="7" type="primary">pyrB</name>
    <name evidence="10" type="ORF">DQK91_03810</name>
</gene>
<dbReference type="GO" id="GO:0006520">
    <property type="term" value="P:amino acid metabolic process"/>
    <property type="evidence" value="ECO:0007669"/>
    <property type="project" value="InterPro"/>
</dbReference>
<protein>
    <recommendedName>
        <fullName evidence="7">Aspartate carbamoyltransferase</fullName>
        <ecNumber evidence="7">2.1.3.2</ecNumber>
    </recommendedName>
    <alternativeName>
        <fullName evidence="7">Aspartate transcarbamylase</fullName>
        <shortName evidence="7">ATCase</shortName>
    </alternativeName>
</protein>
<dbReference type="PRINTS" id="PR00101">
    <property type="entry name" value="ATCASE"/>
</dbReference>
<feature type="binding site" evidence="7">
    <location>
        <position position="65"/>
    </location>
    <ligand>
        <name>carbamoyl phosphate</name>
        <dbReference type="ChEBI" id="CHEBI:58228"/>
    </ligand>
</feature>
<dbReference type="PRINTS" id="PR00100">
    <property type="entry name" value="AOTCASE"/>
</dbReference>
<feature type="binding site" evidence="7">
    <location>
        <position position="271"/>
    </location>
    <ligand>
        <name>carbamoyl phosphate</name>
        <dbReference type="ChEBI" id="CHEBI:58228"/>
    </ligand>
</feature>
<keyword evidence="3 7" id="KW-0808">Transferase</keyword>
<dbReference type="Pfam" id="PF02729">
    <property type="entry name" value="OTCace_N"/>
    <property type="match status" value="1"/>
</dbReference>
<dbReference type="EMBL" id="QMIF01000002">
    <property type="protein sequence ID" value="TVM35797.1"/>
    <property type="molecule type" value="Genomic_DNA"/>
</dbReference>
<comment type="pathway">
    <text evidence="1 7">Pyrimidine metabolism; UMP biosynthesis via de novo pathway; (S)-dihydroorotate from bicarbonate: step 2/3.</text>
</comment>
<comment type="subunit">
    <text evidence="7">Heterododecamer (2C3:3R2) of six catalytic PyrB chains organized as two trimers (C3), and six regulatory PyrI chains organized as three dimers (R2).</text>
</comment>
<dbReference type="HAMAP" id="MF_00001">
    <property type="entry name" value="Asp_carb_tr"/>
    <property type="match status" value="1"/>
</dbReference>
<dbReference type="InterPro" id="IPR006130">
    <property type="entry name" value="Asp/Orn_carbamoylTrfase"/>
</dbReference>
<dbReference type="PANTHER" id="PTHR45753:SF6">
    <property type="entry name" value="ASPARTATE CARBAMOYLTRANSFERASE"/>
    <property type="match status" value="1"/>
</dbReference>
<name>A0A6P1ZN74_9BACT</name>
<feature type="domain" description="Aspartate/ornithine carbamoyltransferase carbamoyl-P binding" evidence="9">
    <location>
        <begin position="12"/>
        <end position="155"/>
    </location>
</feature>
<evidence type="ECO:0000256" key="5">
    <source>
        <dbReference type="ARBA" id="ARBA00043884"/>
    </source>
</evidence>
<evidence type="ECO:0000313" key="11">
    <source>
        <dbReference type="Proteomes" id="UP000434052"/>
    </source>
</evidence>
<dbReference type="PROSITE" id="PS00097">
    <property type="entry name" value="CARBAMOYLTRANSFERASE"/>
    <property type="match status" value="1"/>
</dbReference>
<comment type="function">
    <text evidence="5 7">Catalyzes the condensation of carbamoyl phosphate and aspartate to form carbamoyl aspartate and inorganic phosphate, the committed step in the de novo pyrimidine nucleotide biosynthesis pathway.</text>
</comment>
<dbReference type="GO" id="GO:0016597">
    <property type="term" value="F:amino acid binding"/>
    <property type="evidence" value="ECO:0007669"/>
    <property type="project" value="InterPro"/>
</dbReference>
<dbReference type="Pfam" id="PF00185">
    <property type="entry name" value="OTCace"/>
    <property type="match status" value="1"/>
</dbReference>
<evidence type="ECO:0000313" key="10">
    <source>
        <dbReference type="EMBL" id="TVM35797.1"/>
    </source>
</evidence>
<feature type="binding site" evidence="7">
    <location>
        <position position="92"/>
    </location>
    <ligand>
        <name>L-aspartate</name>
        <dbReference type="ChEBI" id="CHEBI:29991"/>
    </ligand>
</feature>
<dbReference type="GO" id="GO:0005829">
    <property type="term" value="C:cytosol"/>
    <property type="evidence" value="ECO:0007669"/>
    <property type="project" value="TreeGrafter"/>
</dbReference>
<evidence type="ECO:0000256" key="1">
    <source>
        <dbReference type="ARBA" id="ARBA00004852"/>
    </source>
</evidence>
<proteinExistence type="inferred from homology"/>
<feature type="domain" description="Aspartate/ornithine carbamoyltransferase Asp/Orn-binding" evidence="8">
    <location>
        <begin position="161"/>
        <end position="307"/>
    </location>
</feature>
<dbReference type="OrthoDB" id="9774690at2"/>
<comment type="catalytic activity">
    <reaction evidence="6 7">
        <text>carbamoyl phosphate + L-aspartate = N-carbamoyl-L-aspartate + phosphate + H(+)</text>
        <dbReference type="Rhea" id="RHEA:20013"/>
        <dbReference type="ChEBI" id="CHEBI:15378"/>
        <dbReference type="ChEBI" id="CHEBI:29991"/>
        <dbReference type="ChEBI" id="CHEBI:32814"/>
        <dbReference type="ChEBI" id="CHEBI:43474"/>
        <dbReference type="ChEBI" id="CHEBI:58228"/>
        <dbReference type="EC" id="2.1.3.2"/>
    </reaction>
</comment>
<dbReference type="NCBIfam" id="TIGR00670">
    <property type="entry name" value="asp_carb_tr"/>
    <property type="match status" value="1"/>
</dbReference>
<dbReference type="GO" id="GO:0004070">
    <property type="term" value="F:aspartate carbamoyltransferase activity"/>
    <property type="evidence" value="ECO:0007669"/>
    <property type="project" value="UniProtKB-UniRule"/>
</dbReference>
<evidence type="ECO:0000256" key="7">
    <source>
        <dbReference type="HAMAP-Rule" id="MF_00001"/>
    </source>
</evidence>
<evidence type="ECO:0000259" key="9">
    <source>
        <dbReference type="Pfam" id="PF02729"/>
    </source>
</evidence>
<dbReference type="PANTHER" id="PTHR45753">
    <property type="entry name" value="ORNITHINE CARBAMOYLTRANSFERASE, MITOCHONDRIAL"/>
    <property type="match status" value="1"/>
</dbReference>
<evidence type="ECO:0000256" key="2">
    <source>
        <dbReference type="ARBA" id="ARBA00008896"/>
    </source>
</evidence>
<evidence type="ECO:0000259" key="8">
    <source>
        <dbReference type="Pfam" id="PF00185"/>
    </source>
</evidence>
<reference evidence="10 11" key="1">
    <citation type="submission" date="2018-06" db="EMBL/GenBank/DDBJ databases">
        <title>Complete genome of Desulfovibrio marinus P48SEP.</title>
        <authorList>
            <person name="Crispim J.S."/>
            <person name="Vidigal P.M.P."/>
            <person name="Silva L.C.F."/>
            <person name="Araujo L.C."/>
            <person name="Laguardia C.N."/>
            <person name="Dias R.S."/>
            <person name="Sousa M.P."/>
            <person name="Paula S.O."/>
            <person name="Silva C."/>
        </authorList>
    </citation>
    <scope>NUCLEOTIDE SEQUENCE [LARGE SCALE GENOMIC DNA]</scope>
    <source>
        <strain evidence="10 11">P48SEP</strain>
    </source>
</reference>
<dbReference type="Gene3D" id="3.40.50.1370">
    <property type="entry name" value="Aspartate/ornithine carbamoyltransferase"/>
    <property type="match status" value="2"/>
</dbReference>
<dbReference type="EC" id="2.1.3.2" evidence="7"/>
<comment type="caution">
    <text evidence="10">The sequence shown here is derived from an EMBL/GenBank/DDBJ whole genome shotgun (WGS) entry which is preliminary data.</text>
</comment>
<dbReference type="InterPro" id="IPR002082">
    <property type="entry name" value="Asp_carbamoyltransf"/>
</dbReference>
<dbReference type="InterPro" id="IPR036901">
    <property type="entry name" value="Asp/Orn_carbamoylTrfase_sf"/>
</dbReference>
<feature type="binding site" evidence="7">
    <location>
        <position position="114"/>
    </location>
    <ligand>
        <name>carbamoyl phosphate</name>
        <dbReference type="ChEBI" id="CHEBI:58228"/>
    </ligand>
</feature>
<sequence>MNETSTASWPHKDLLDVSQLSVAETLHLLDTATYFQEINTRPVKKVPTLKGKSVVLFFAEPSTRTKTSFDMAGKRLSADTFSLGGSSSSIVKGESLKDTALTLQAMNPDGIVIRHSSSGAAQFLAERLHCSVVNAGDGWHAHPTQALLDAFTLREQWGEFKGKTLTILGDIAHSRVARSNVLLLNKLGVNVRLCAPRTLLPMGVESWPVEVYGDLHKAVTGVDAVMCLRLQLERQAAGLLPDLREYSRRFCLTPDAMAKAKKDAKVLHPGPMNRGLEISSVLADADGSLVLNQVASGVAVRMAILYLHLMRPERSGDTR</sequence>
<dbReference type="NCBIfam" id="NF002032">
    <property type="entry name" value="PRK00856.1"/>
    <property type="match status" value="1"/>
</dbReference>
<feature type="binding site" evidence="7">
    <location>
        <position position="145"/>
    </location>
    <ligand>
        <name>carbamoyl phosphate</name>
        <dbReference type="ChEBI" id="CHEBI:58228"/>
    </ligand>
</feature>
<dbReference type="InterPro" id="IPR006132">
    <property type="entry name" value="Asp/Orn_carbamoyltranf_P-bd"/>
</dbReference>
<dbReference type="SUPFAM" id="SSF53671">
    <property type="entry name" value="Aspartate/ornithine carbamoyltransferase"/>
    <property type="match status" value="1"/>
</dbReference>
<feature type="binding site" evidence="7">
    <location>
        <position position="175"/>
    </location>
    <ligand>
        <name>L-aspartate</name>
        <dbReference type="ChEBI" id="CHEBI:29991"/>
    </ligand>
</feature>
<feature type="binding site" evidence="7">
    <location>
        <position position="270"/>
    </location>
    <ligand>
        <name>carbamoyl phosphate</name>
        <dbReference type="ChEBI" id="CHEBI:58228"/>
    </ligand>
</feature>
<organism evidence="10 11">
    <name type="scientific">Oceanidesulfovibrio marinus</name>
    <dbReference type="NCBI Taxonomy" id="370038"/>
    <lineage>
        <taxon>Bacteria</taxon>
        <taxon>Pseudomonadati</taxon>
        <taxon>Thermodesulfobacteriota</taxon>
        <taxon>Desulfovibrionia</taxon>
        <taxon>Desulfovibrionales</taxon>
        <taxon>Desulfovibrionaceae</taxon>
        <taxon>Oceanidesulfovibrio</taxon>
    </lineage>
</organism>
<comment type="similarity">
    <text evidence="2 7">Belongs to the aspartate/ornithine carbamoyltransferase superfamily. ATCase family.</text>
</comment>
<dbReference type="GO" id="GO:0044205">
    <property type="term" value="P:'de novo' UMP biosynthetic process"/>
    <property type="evidence" value="ECO:0007669"/>
    <property type="project" value="UniProtKB-UniRule"/>
</dbReference>